<gene>
    <name evidence="1" type="ORF">SDC9_209987</name>
</gene>
<evidence type="ECO:0008006" key="2">
    <source>
        <dbReference type="Google" id="ProtNLM"/>
    </source>
</evidence>
<comment type="caution">
    <text evidence="1">The sequence shown here is derived from an EMBL/GenBank/DDBJ whole genome shotgun (WGS) entry which is preliminary data.</text>
</comment>
<dbReference type="EMBL" id="VSSQ01139977">
    <property type="protein sequence ID" value="MPN62240.1"/>
    <property type="molecule type" value="Genomic_DNA"/>
</dbReference>
<name>A0A645JGK2_9ZZZZ</name>
<proteinExistence type="predicted"/>
<organism evidence="1">
    <name type="scientific">bioreactor metagenome</name>
    <dbReference type="NCBI Taxonomy" id="1076179"/>
    <lineage>
        <taxon>unclassified sequences</taxon>
        <taxon>metagenomes</taxon>
        <taxon>ecological metagenomes</taxon>
    </lineage>
</organism>
<dbReference type="SUPFAM" id="SSF53187">
    <property type="entry name" value="Zn-dependent exopeptidases"/>
    <property type="match status" value="1"/>
</dbReference>
<protein>
    <recommendedName>
        <fullName evidence="2">Peptidase M20 dimerisation domain-containing protein</fullName>
    </recommendedName>
</protein>
<sequence length="124" mass="13770">MPYQDPESIINLYNKIAKELSKTYDGISVKIEILKIQNSVYIPEDSAMVKRFSETLSSMNKKSVLTGLNIFGDAAHVIPRTGVPFIIYGPGEYSSAVNEKVSLKSVISVANVLVKYIRTHDANF</sequence>
<accession>A0A645JGK2</accession>
<evidence type="ECO:0000313" key="1">
    <source>
        <dbReference type="EMBL" id="MPN62240.1"/>
    </source>
</evidence>
<dbReference type="Gene3D" id="3.40.630.10">
    <property type="entry name" value="Zn peptidases"/>
    <property type="match status" value="1"/>
</dbReference>
<dbReference type="AlphaFoldDB" id="A0A645JGK2"/>
<reference evidence="1" key="1">
    <citation type="submission" date="2019-08" db="EMBL/GenBank/DDBJ databases">
        <authorList>
            <person name="Kucharzyk K."/>
            <person name="Murdoch R.W."/>
            <person name="Higgins S."/>
            <person name="Loffler F."/>
        </authorList>
    </citation>
    <scope>NUCLEOTIDE SEQUENCE</scope>
</reference>